<dbReference type="InterPro" id="IPR038811">
    <property type="entry name" value="CDCP1"/>
</dbReference>
<gene>
    <name evidence="3" type="ORF">AMECASPLE_038576</name>
</gene>
<organism evidence="3 4">
    <name type="scientific">Ameca splendens</name>
    <dbReference type="NCBI Taxonomy" id="208324"/>
    <lineage>
        <taxon>Eukaryota</taxon>
        <taxon>Metazoa</taxon>
        <taxon>Chordata</taxon>
        <taxon>Craniata</taxon>
        <taxon>Vertebrata</taxon>
        <taxon>Euteleostomi</taxon>
        <taxon>Actinopterygii</taxon>
        <taxon>Neopterygii</taxon>
        <taxon>Teleostei</taxon>
        <taxon>Neoteleostei</taxon>
        <taxon>Acanthomorphata</taxon>
        <taxon>Ovalentaria</taxon>
        <taxon>Atherinomorphae</taxon>
        <taxon>Cyprinodontiformes</taxon>
        <taxon>Goodeidae</taxon>
        <taxon>Ameca</taxon>
    </lineage>
</organism>
<comment type="caution">
    <text evidence="3">The sequence shown here is derived from an EMBL/GenBank/DDBJ whole genome shotgun (WGS) entry which is preliminary data.</text>
</comment>
<sequence length="177" mass="19862">PPHGGSVVSVIVEKLIYRKALNPDVISMSSSETIIYRVSPSILSSTMLATPSWPQGMKPLSTVSWIVDLPSQYKAHLQFINVTQPTCADRHTCIKVKLLGQKEELMSRREDEEVENLWVQQSFYLNMSNCMPEKNHFGARTMIVLQKKNDLLIILLGLFGALLVLVIVLAVVCIVIR</sequence>
<dbReference type="InterPro" id="IPR056266">
    <property type="entry name" value="CDCP1_CUB_3rd_6th"/>
</dbReference>
<evidence type="ECO:0000313" key="4">
    <source>
        <dbReference type="Proteomes" id="UP001469553"/>
    </source>
</evidence>
<dbReference type="PANTHER" id="PTHR14477:SF1">
    <property type="entry name" value="CUB DOMAIN-CONTAINING PROTEIN 1"/>
    <property type="match status" value="1"/>
</dbReference>
<name>A0ABV1A5R0_9TELE</name>
<evidence type="ECO:0000259" key="2">
    <source>
        <dbReference type="Pfam" id="PF23665"/>
    </source>
</evidence>
<proteinExistence type="predicted"/>
<feature type="transmembrane region" description="Helical" evidence="1">
    <location>
        <begin position="151"/>
        <end position="176"/>
    </location>
</feature>
<feature type="domain" description="CDCP1 third and sixth CUB" evidence="2">
    <location>
        <begin position="31"/>
        <end position="143"/>
    </location>
</feature>
<dbReference type="EMBL" id="JAHRIP010082457">
    <property type="protein sequence ID" value="MEQ2313145.1"/>
    <property type="molecule type" value="Genomic_DNA"/>
</dbReference>
<keyword evidence="1" id="KW-1133">Transmembrane helix</keyword>
<dbReference type="PANTHER" id="PTHR14477">
    <property type="entry name" value="CUB DOMAIN-CONTAINING PROTEIN 1"/>
    <property type="match status" value="1"/>
</dbReference>
<evidence type="ECO:0000313" key="3">
    <source>
        <dbReference type="EMBL" id="MEQ2313145.1"/>
    </source>
</evidence>
<reference evidence="3 4" key="1">
    <citation type="submission" date="2021-06" db="EMBL/GenBank/DDBJ databases">
        <authorList>
            <person name="Palmer J.M."/>
        </authorList>
    </citation>
    <scope>NUCLEOTIDE SEQUENCE [LARGE SCALE GENOMIC DNA]</scope>
    <source>
        <strain evidence="3 4">AS_MEX2019</strain>
        <tissue evidence="3">Muscle</tissue>
    </source>
</reference>
<keyword evidence="4" id="KW-1185">Reference proteome</keyword>
<accession>A0ABV1A5R0</accession>
<keyword evidence="1" id="KW-0472">Membrane</keyword>
<evidence type="ECO:0000256" key="1">
    <source>
        <dbReference type="SAM" id="Phobius"/>
    </source>
</evidence>
<dbReference type="Proteomes" id="UP001469553">
    <property type="component" value="Unassembled WGS sequence"/>
</dbReference>
<dbReference type="Pfam" id="PF23665">
    <property type="entry name" value="CDCP1_CUB_6"/>
    <property type="match status" value="1"/>
</dbReference>
<protein>
    <recommendedName>
        <fullName evidence="2">CDCP1 third and sixth CUB domain-containing protein</fullName>
    </recommendedName>
</protein>
<keyword evidence="1" id="KW-0812">Transmembrane</keyword>
<feature type="non-terminal residue" evidence="3">
    <location>
        <position position="1"/>
    </location>
</feature>